<proteinExistence type="predicted"/>
<name>A0A9P4V1V6_9PLEO</name>
<reference evidence="2" key="1">
    <citation type="journal article" date="2020" name="Stud. Mycol.">
        <title>101 Dothideomycetes genomes: a test case for predicting lifestyles and emergence of pathogens.</title>
        <authorList>
            <person name="Haridas S."/>
            <person name="Albert R."/>
            <person name="Binder M."/>
            <person name="Bloem J."/>
            <person name="Labutti K."/>
            <person name="Salamov A."/>
            <person name="Andreopoulos B."/>
            <person name="Baker S."/>
            <person name="Barry K."/>
            <person name="Bills G."/>
            <person name="Bluhm B."/>
            <person name="Cannon C."/>
            <person name="Castanera R."/>
            <person name="Culley D."/>
            <person name="Daum C."/>
            <person name="Ezra D."/>
            <person name="Gonzalez J."/>
            <person name="Henrissat B."/>
            <person name="Kuo A."/>
            <person name="Liang C."/>
            <person name="Lipzen A."/>
            <person name="Lutzoni F."/>
            <person name="Magnuson J."/>
            <person name="Mondo S."/>
            <person name="Nolan M."/>
            <person name="Ohm R."/>
            <person name="Pangilinan J."/>
            <person name="Park H.-J."/>
            <person name="Ramirez L."/>
            <person name="Alfaro M."/>
            <person name="Sun H."/>
            <person name="Tritt A."/>
            <person name="Yoshinaga Y."/>
            <person name="Zwiers L.-H."/>
            <person name="Turgeon B."/>
            <person name="Goodwin S."/>
            <person name="Spatafora J."/>
            <person name="Crous P."/>
            <person name="Grigoriev I."/>
        </authorList>
    </citation>
    <scope>NUCLEOTIDE SEQUENCE</scope>
    <source>
        <strain evidence="2">CBS 125425</strain>
    </source>
</reference>
<feature type="domain" description="Clr5" evidence="1">
    <location>
        <begin position="11"/>
        <end position="44"/>
    </location>
</feature>
<comment type="caution">
    <text evidence="2">The sequence shown here is derived from an EMBL/GenBank/DDBJ whole genome shotgun (WGS) entry which is preliminary data.</text>
</comment>
<organism evidence="2 3">
    <name type="scientific">Polyplosphaeria fusca</name>
    <dbReference type="NCBI Taxonomy" id="682080"/>
    <lineage>
        <taxon>Eukaryota</taxon>
        <taxon>Fungi</taxon>
        <taxon>Dikarya</taxon>
        <taxon>Ascomycota</taxon>
        <taxon>Pezizomycotina</taxon>
        <taxon>Dothideomycetes</taxon>
        <taxon>Pleosporomycetidae</taxon>
        <taxon>Pleosporales</taxon>
        <taxon>Tetraplosphaeriaceae</taxon>
        <taxon>Polyplosphaeria</taxon>
    </lineage>
</organism>
<dbReference type="InterPro" id="IPR025676">
    <property type="entry name" value="Clr5_dom"/>
</dbReference>
<dbReference type="OrthoDB" id="3910313at2759"/>
<dbReference type="AlphaFoldDB" id="A0A9P4V1V6"/>
<dbReference type="EMBL" id="ML996141">
    <property type="protein sequence ID" value="KAF2734939.1"/>
    <property type="molecule type" value="Genomic_DNA"/>
</dbReference>
<dbReference type="Proteomes" id="UP000799444">
    <property type="component" value="Unassembled WGS sequence"/>
</dbReference>
<evidence type="ECO:0000313" key="2">
    <source>
        <dbReference type="EMBL" id="KAF2734939.1"/>
    </source>
</evidence>
<dbReference type="Pfam" id="PF14420">
    <property type="entry name" value="Clr5"/>
    <property type="match status" value="1"/>
</dbReference>
<evidence type="ECO:0000259" key="1">
    <source>
        <dbReference type="Pfam" id="PF14420"/>
    </source>
</evidence>
<keyword evidence="3" id="KW-1185">Reference proteome</keyword>
<gene>
    <name evidence="2" type="ORF">EJ04DRAFT_512097</name>
</gene>
<sequence length="54" mass="6603">MAQFSAYEPPKWDTYKEIIAELYEKNELKDVKRIMKDCYNFKASWVYFNAERTV</sequence>
<accession>A0A9P4V1V6</accession>
<protein>
    <recommendedName>
        <fullName evidence="1">Clr5 domain-containing protein</fullName>
    </recommendedName>
</protein>
<evidence type="ECO:0000313" key="3">
    <source>
        <dbReference type="Proteomes" id="UP000799444"/>
    </source>
</evidence>